<dbReference type="SUPFAM" id="SSF117856">
    <property type="entry name" value="AF0104/ALDC/Ptd012-like"/>
    <property type="match status" value="1"/>
</dbReference>
<keyword evidence="7" id="KW-0005">Acetoin biosynthesis</keyword>
<evidence type="ECO:0000256" key="5">
    <source>
        <dbReference type="ARBA" id="ARBA00020164"/>
    </source>
</evidence>
<evidence type="ECO:0000256" key="6">
    <source>
        <dbReference type="ARBA" id="ARBA00022793"/>
    </source>
</evidence>
<evidence type="ECO:0000256" key="1">
    <source>
        <dbReference type="ARBA" id="ARBA00001784"/>
    </source>
</evidence>
<evidence type="ECO:0000313" key="10">
    <source>
        <dbReference type="Proteomes" id="UP001244341"/>
    </source>
</evidence>
<comment type="similarity">
    <text evidence="3">Belongs to the alpha-acetolactate decarboxylase family.</text>
</comment>
<name>A0ABY8UFQ9_TETOB</name>
<comment type="pathway">
    <text evidence="2">Polyol metabolism; (R,R)-butane-2,3-diol biosynthesis; (R,R)-butane-2,3-diol from pyruvate: step 2/3.</text>
</comment>
<reference evidence="9 10" key="1">
    <citation type="submission" date="2023-05" db="EMBL/GenBank/DDBJ databases">
        <title>A 100% complete, gapless, phased diploid assembly of the Scenedesmus obliquus UTEX 3031 genome.</title>
        <authorList>
            <person name="Biondi T.C."/>
            <person name="Hanschen E.R."/>
            <person name="Kwon T."/>
            <person name="Eng W."/>
            <person name="Kruse C.P.S."/>
            <person name="Koehler S.I."/>
            <person name="Kunde Y."/>
            <person name="Gleasner C.D."/>
            <person name="You Mak K.T."/>
            <person name="Polle J."/>
            <person name="Hovde B.T."/>
            <person name="Starkenburg S.R."/>
        </authorList>
    </citation>
    <scope>NUCLEOTIDE SEQUENCE [LARGE SCALE GENOMIC DNA]</scope>
    <source>
        <strain evidence="9 10">DOE0152z</strain>
    </source>
</reference>
<gene>
    <name evidence="9" type="ORF">OEZ85_004104</name>
</gene>
<evidence type="ECO:0000256" key="3">
    <source>
        <dbReference type="ARBA" id="ARBA00007106"/>
    </source>
</evidence>
<evidence type="ECO:0000256" key="2">
    <source>
        <dbReference type="ARBA" id="ARBA00005170"/>
    </source>
</evidence>
<dbReference type="PANTHER" id="PTHR35524:SF1">
    <property type="entry name" value="ALPHA-ACETOLACTATE DECARBOXYLASE"/>
    <property type="match status" value="1"/>
</dbReference>
<dbReference type="Pfam" id="PF03306">
    <property type="entry name" value="AAL_decarboxy"/>
    <property type="match status" value="1"/>
</dbReference>
<accession>A0ABY8UFQ9</accession>
<evidence type="ECO:0000256" key="8">
    <source>
        <dbReference type="ARBA" id="ARBA00023239"/>
    </source>
</evidence>
<evidence type="ECO:0000256" key="4">
    <source>
        <dbReference type="ARBA" id="ARBA00013204"/>
    </source>
</evidence>
<protein>
    <recommendedName>
        <fullName evidence="5">Alpha-acetolactate decarboxylase</fullName>
        <ecNumber evidence="4">4.1.1.5</ecNumber>
    </recommendedName>
</protein>
<keyword evidence="8" id="KW-0456">Lyase</keyword>
<dbReference type="Gene3D" id="3.30.1330.80">
    <property type="entry name" value="Hypothetical protein, similar to alpha- acetolactate decarboxylase, domain 2"/>
    <property type="match status" value="2"/>
</dbReference>
<organism evidence="9 10">
    <name type="scientific">Tetradesmus obliquus</name>
    <name type="common">Green alga</name>
    <name type="synonym">Acutodesmus obliquus</name>
    <dbReference type="NCBI Taxonomy" id="3088"/>
    <lineage>
        <taxon>Eukaryota</taxon>
        <taxon>Viridiplantae</taxon>
        <taxon>Chlorophyta</taxon>
        <taxon>core chlorophytes</taxon>
        <taxon>Chlorophyceae</taxon>
        <taxon>CS clade</taxon>
        <taxon>Sphaeropleales</taxon>
        <taxon>Scenedesmaceae</taxon>
        <taxon>Tetradesmus</taxon>
    </lineage>
</organism>
<dbReference type="EC" id="4.1.1.5" evidence="4"/>
<keyword evidence="10" id="KW-1185">Reference proteome</keyword>
<evidence type="ECO:0000313" key="9">
    <source>
        <dbReference type="EMBL" id="WIA19493.1"/>
    </source>
</evidence>
<dbReference type="CDD" id="cd17299">
    <property type="entry name" value="acetolactate_decarboxylase"/>
    <property type="match status" value="1"/>
</dbReference>
<keyword evidence="6" id="KW-0210">Decarboxylase</keyword>
<comment type="catalytic activity">
    <reaction evidence="1">
        <text>(2S)-2-acetolactate + H(+) = (R)-acetoin + CO2</text>
        <dbReference type="Rhea" id="RHEA:21580"/>
        <dbReference type="ChEBI" id="CHEBI:15378"/>
        <dbReference type="ChEBI" id="CHEBI:15686"/>
        <dbReference type="ChEBI" id="CHEBI:16526"/>
        <dbReference type="ChEBI" id="CHEBI:58476"/>
        <dbReference type="EC" id="4.1.1.5"/>
    </reaction>
</comment>
<dbReference type="Proteomes" id="UP001244341">
    <property type="component" value="Chromosome 10b"/>
</dbReference>
<proteinExistence type="inferred from homology"/>
<sequence length="324" mass="35407">MAEESHSTIKLKPATFHRLQDFAASVGRPAAELAEEAIDRFLSEQQDLQWKPSSELEALSSRELSQDGAALQSMSSQQIKFMRQQSLVPLYIAEPIIGIVDGLLQGDHSVAEVLRKGNLGLGTLNGLDGEVVVLDGVAYHQGAEGVKVLTGSERTPFMSVTLFSKARSKQVELSPVGDLQGLEGQLKGHFRSTNVVYALLIEGSFLYVKSRAVCKQEGSVRLKDVAGSQVVREHTDESGVLVGFWCPPFVGSNLNVPGFHFHFLSADRQRGGHVLQLRMEQGTGWLQEIHRAQVDLPFRGDFLDSALLTSQASADLRAAEQDRS</sequence>
<dbReference type="PANTHER" id="PTHR35524">
    <property type="entry name" value="ALPHA-ACETOLACTATE DECARBOXYLASE"/>
    <property type="match status" value="1"/>
</dbReference>
<evidence type="ECO:0000256" key="7">
    <source>
        <dbReference type="ARBA" id="ARBA00023061"/>
    </source>
</evidence>
<dbReference type="InterPro" id="IPR005128">
    <property type="entry name" value="Acetolactate_a_deCO2ase"/>
</dbReference>
<dbReference type="EMBL" id="CP126217">
    <property type="protein sequence ID" value="WIA19493.1"/>
    <property type="molecule type" value="Genomic_DNA"/>
</dbReference>